<sequence>MVEIEKVGIVLNNRNDDFLGLFNIILNKKNLPTSSFEVSNKFLDVAVFSYMHKVLNERVCIESLYPRIIILG</sequence>
<name>A0A220VDT0_9GAMM</name>
<gene>
    <name evidence="1" type="ORF">CF386_05240</name>
</gene>
<protein>
    <submittedName>
        <fullName evidence="1">Uncharacterized protein</fullName>
    </submittedName>
</protein>
<proteinExistence type="predicted"/>
<dbReference type="Proteomes" id="UP000242175">
    <property type="component" value="Chromosome large"/>
</dbReference>
<dbReference type="EMBL" id="CP022355">
    <property type="protein sequence ID" value="ASK78450.1"/>
    <property type="molecule type" value="Genomic_DNA"/>
</dbReference>
<keyword evidence="2" id="KW-1185">Reference proteome</keyword>
<evidence type="ECO:0000313" key="1">
    <source>
        <dbReference type="EMBL" id="ASK78450.1"/>
    </source>
</evidence>
<accession>A0A220VDT0</accession>
<organism evidence="1 2">
    <name type="scientific">Paraphotobacterium marinum</name>
    <dbReference type="NCBI Taxonomy" id="1755811"/>
    <lineage>
        <taxon>Bacteria</taxon>
        <taxon>Pseudomonadati</taxon>
        <taxon>Pseudomonadota</taxon>
        <taxon>Gammaproteobacteria</taxon>
        <taxon>Vibrionales</taxon>
        <taxon>Vibrionaceae</taxon>
        <taxon>Paraphotobacterium</taxon>
    </lineage>
</organism>
<dbReference type="OrthoDB" id="9804309at2"/>
<reference evidence="1 2" key="1">
    <citation type="journal article" date="2016" name="Int. J. Syst. Evol. Microbiol.">
        <title>Paraphotobacterium marinum gen. nov., sp. nov., a member of the family Vibrionaceae, isolated from surface seawater.</title>
        <authorList>
            <person name="Huang Z."/>
            <person name="Dong C."/>
            <person name="Shao Z."/>
        </authorList>
    </citation>
    <scope>NUCLEOTIDE SEQUENCE [LARGE SCALE GENOMIC DNA]</scope>
    <source>
        <strain evidence="1 2">NSCS20N07D</strain>
    </source>
</reference>
<evidence type="ECO:0000313" key="2">
    <source>
        <dbReference type="Proteomes" id="UP000242175"/>
    </source>
</evidence>
<dbReference type="RefSeq" id="WP_089073358.1">
    <property type="nucleotide sequence ID" value="NZ_CBCSAM010000001.1"/>
</dbReference>
<dbReference type="AlphaFoldDB" id="A0A220VDT0"/>
<dbReference type="KEGG" id="pmai:CF386_05240"/>